<dbReference type="STRING" id="1416806.CAL12_22260"/>
<dbReference type="EMBL" id="CP021108">
    <property type="protein sequence ID" value="ARP83273.1"/>
    <property type="molecule type" value="Genomic_DNA"/>
</dbReference>
<evidence type="ECO:0000256" key="2">
    <source>
        <dbReference type="ARBA" id="ARBA00009854"/>
    </source>
</evidence>
<dbReference type="SUPFAM" id="SSF116726">
    <property type="entry name" value="TrkA C-terminal domain-like"/>
    <property type="match status" value="2"/>
</dbReference>
<keyword evidence="3" id="KW-0813">Transport</keyword>
<feature type="transmembrane region" description="Helical" evidence="8">
    <location>
        <begin position="470"/>
        <end position="497"/>
    </location>
</feature>
<feature type="transmembrane region" description="Helical" evidence="8">
    <location>
        <begin position="389"/>
        <end position="407"/>
    </location>
</feature>
<evidence type="ECO:0000256" key="4">
    <source>
        <dbReference type="ARBA" id="ARBA00022475"/>
    </source>
</evidence>
<evidence type="ECO:0000256" key="6">
    <source>
        <dbReference type="ARBA" id="ARBA00022989"/>
    </source>
</evidence>
<sequence length="565" mass="59392">MSLDWLVIVLRKSPELAMFLAVPIGYVLGNIRFGSLSLGTVTGALIAGLVIGQAGVDINRELRWSFFYLFLFANGYSAGPQFFQALKRDGVKPMVLSLVVVATSVSLAVAISRIMGLDAGLAAGVFSGALTQSSAMGTATDAIMNLPVSLEMRRILVSHVVVGDALTYVFGAIGGIVFISIIAPRILRLDLRRESALLEAQYGIKTGVEGLLSGYQRFAVRAYVVAPGSAMTGRRVDQAERGAGEHRYFVERIRRGGHDIDVRPDVTLADGDELVLYGRTEALVSAGPLFGRELHEQELLDFPICIAKVIVANSALIGPTLQELLTDKTLNVRSVGMRSLTRGGQDIPFGTSTRLSRGDVVELIGPTQAVQRAAKEIGHPVPASSATRLSTLGFGIVVGIVMGLPYVDIGAFRLTLGSSVGVLLAGLLCGWLRTGWPRLGEIPRPALDFMTTFGLAVFVAGAGLQAGPEFVHAAMTLGPGIILAGVMLTLAPLVAAFLVGRHVLRMNPLLLLGALAGAQTFTAALAAVQEKAGSKIAVLGYTVPYATSNILLTTAGAVVATLAHG</sequence>
<dbReference type="OrthoDB" id="8611026at2"/>
<proteinExistence type="inferred from homology"/>
<keyword evidence="6 8" id="KW-1133">Transmembrane helix</keyword>
<evidence type="ECO:0000256" key="1">
    <source>
        <dbReference type="ARBA" id="ARBA00004651"/>
    </source>
</evidence>
<comment type="similarity">
    <text evidence="2">Belongs to the AAE transporter (TC 2.A.81) family.</text>
</comment>
<evidence type="ECO:0000256" key="8">
    <source>
        <dbReference type="SAM" id="Phobius"/>
    </source>
</evidence>
<feature type="transmembrane region" description="Helical" evidence="8">
    <location>
        <begin position="509"/>
        <end position="529"/>
    </location>
</feature>
<feature type="transmembrane region" description="Helical" evidence="8">
    <location>
        <begin position="36"/>
        <end position="56"/>
    </location>
</feature>
<organism evidence="10 11">
    <name type="scientific">Bordetella genomosp. 8</name>
    <dbReference type="NCBI Taxonomy" id="1416806"/>
    <lineage>
        <taxon>Bacteria</taxon>
        <taxon>Pseudomonadati</taxon>
        <taxon>Pseudomonadota</taxon>
        <taxon>Betaproteobacteria</taxon>
        <taxon>Burkholderiales</taxon>
        <taxon>Alcaligenaceae</taxon>
        <taxon>Bordetella</taxon>
    </lineage>
</organism>
<dbReference type="AlphaFoldDB" id="A0A1W6YRP4"/>
<dbReference type="Gene3D" id="3.30.70.1450">
    <property type="entry name" value="Regulator of K+ conductance, C-terminal domain"/>
    <property type="match status" value="1"/>
</dbReference>
<gene>
    <name evidence="10" type="ORF">CAL12_22260</name>
</gene>
<dbReference type="Proteomes" id="UP000194151">
    <property type="component" value="Chromosome"/>
</dbReference>
<dbReference type="GO" id="GO:0005886">
    <property type="term" value="C:plasma membrane"/>
    <property type="evidence" value="ECO:0007669"/>
    <property type="project" value="UniProtKB-SubCell"/>
</dbReference>
<keyword evidence="4" id="KW-1003">Cell membrane</keyword>
<feature type="domain" description="RCK C-terminal" evidence="9">
    <location>
        <begin position="208"/>
        <end position="292"/>
    </location>
</feature>
<feature type="transmembrane region" description="Helical" evidence="8">
    <location>
        <begin position="62"/>
        <end position="83"/>
    </location>
</feature>
<dbReference type="PROSITE" id="PS51202">
    <property type="entry name" value="RCK_C"/>
    <property type="match status" value="1"/>
</dbReference>
<dbReference type="KEGG" id="bgv:CAL12_22260"/>
<dbReference type="PANTHER" id="PTHR30445:SF9">
    <property type="match status" value="1"/>
</dbReference>
<keyword evidence="5 8" id="KW-0812">Transmembrane</keyword>
<dbReference type="GO" id="GO:0008324">
    <property type="term" value="F:monoatomic cation transmembrane transporter activity"/>
    <property type="evidence" value="ECO:0007669"/>
    <property type="project" value="InterPro"/>
</dbReference>
<feature type="transmembrane region" description="Helical" evidence="8">
    <location>
        <begin position="12"/>
        <end position="29"/>
    </location>
</feature>
<dbReference type="PANTHER" id="PTHR30445">
    <property type="entry name" value="K(+)_H(+) ANTIPORTER SUBUNIT KHTT"/>
    <property type="match status" value="1"/>
</dbReference>
<evidence type="ECO:0000313" key="11">
    <source>
        <dbReference type="Proteomes" id="UP000194151"/>
    </source>
</evidence>
<evidence type="ECO:0000256" key="5">
    <source>
        <dbReference type="ARBA" id="ARBA00022692"/>
    </source>
</evidence>
<reference evidence="10 11" key="1">
    <citation type="submission" date="2017-05" db="EMBL/GenBank/DDBJ databases">
        <title>Complete and WGS of Bordetella genogroups.</title>
        <authorList>
            <person name="Spilker T."/>
            <person name="LiPuma J."/>
        </authorList>
    </citation>
    <scope>NUCLEOTIDE SEQUENCE [LARGE SCALE GENOMIC DNA]</scope>
    <source>
        <strain evidence="10 11">AU19157</strain>
    </source>
</reference>
<protein>
    <recommendedName>
        <fullName evidence="9">RCK C-terminal domain-containing protein</fullName>
    </recommendedName>
</protein>
<comment type="subcellular location">
    <subcellularLocation>
        <location evidence="1">Cell membrane</location>
        <topology evidence="1">Multi-pass membrane protein</topology>
    </subcellularLocation>
</comment>
<feature type="transmembrane region" description="Helical" evidence="8">
    <location>
        <begin position="541"/>
        <end position="563"/>
    </location>
</feature>
<dbReference type="Pfam" id="PF02080">
    <property type="entry name" value="TrkA_C"/>
    <property type="match status" value="1"/>
</dbReference>
<keyword evidence="7 8" id="KW-0472">Membrane</keyword>
<dbReference type="InterPro" id="IPR006037">
    <property type="entry name" value="RCK_C"/>
</dbReference>
<dbReference type="InterPro" id="IPR006512">
    <property type="entry name" value="YidE_YbjL"/>
</dbReference>
<evidence type="ECO:0000256" key="3">
    <source>
        <dbReference type="ARBA" id="ARBA00022448"/>
    </source>
</evidence>
<dbReference type="RefSeq" id="WP_086066611.1">
    <property type="nucleotide sequence ID" value="NZ_CP021108.1"/>
</dbReference>
<keyword evidence="11" id="KW-1185">Reference proteome</keyword>
<evidence type="ECO:0000256" key="7">
    <source>
        <dbReference type="ARBA" id="ARBA00023136"/>
    </source>
</evidence>
<feature type="transmembrane region" description="Helical" evidence="8">
    <location>
        <begin position="446"/>
        <end position="464"/>
    </location>
</feature>
<accession>A0A1W6YRP4</accession>
<dbReference type="InterPro" id="IPR050144">
    <property type="entry name" value="AAE_transporter"/>
</dbReference>
<feature type="transmembrane region" description="Helical" evidence="8">
    <location>
        <begin position="95"/>
        <end position="115"/>
    </location>
</feature>
<dbReference type="GO" id="GO:0006813">
    <property type="term" value="P:potassium ion transport"/>
    <property type="evidence" value="ECO:0007669"/>
    <property type="project" value="InterPro"/>
</dbReference>
<name>A0A1W6YRP4_9BORD</name>
<evidence type="ECO:0000259" key="9">
    <source>
        <dbReference type="PROSITE" id="PS51202"/>
    </source>
</evidence>
<evidence type="ECO:0000313" key="10">
    <source>
        <dbReference type="EMBL" id="ARP83273.1"/>
    </source>
</evidence>
<dbReference type="NCBIfam" id="TIGR01625">
    <property type="entry name" value="YidE_YbjL_dupl"/>
    <property type="match status" value="1"/>
</dbReference>
<feature type="transmembrane region" description="Helical" evidence="8">
    <location>
        <begin position="413"/>
        <end position="434"/>
    </location>
</feature>
<feature type="transmembrane region" description="Helical" evidence="8">
    <location>
        <begin position="165"/>
        <end position="187"/>
    </location>
</feature>
<dbReference type="InterPro" id="IPR036721">
    <property type="entry name" value="RCK_C_sf"/>
</dbReference>
<dbReference type="Pfam" id="PF06826">
    <property type="entry name" value="Asp-Al_Ex"/>
    <property type="match status" value="2"/>
</dbReference>